<dbReference type="HOGENOM" id="CLU_154663_0_0_4"/>
<dbReference type="EMBL" id="ATCF01000004">
    <property type="protein sequence ID" value="EPE01834.1"/>
    <property type="molecule type" value="Genomic_DNA"/>
</dbReference>
<name>S3BKT0_9BURK</name>
<dbReference type="RefSeq" id="WP_016473548.1">
    <property type="nucleotide sequence ID" value="NZ_KE150480.1"/>
</dbReference>
<organism evidence="2 3">
    <name type="scientific">Sutterella wadsworthensis HGA0223</name>
    <dbReference type="NCBI Taxonomy" id="1203554"/>
    <lineage>
        <taxon>Bacteria</taxon>
        <taxon>Pseudomonadati</taxon>
        <taxon>Pseudomonadota</taxon>
        <taxon>Betaproteobacteria</taxon>
        <taxon>Burkholderiales</taxon>
        <taxon>Sutterellaceae</taxon>
        <taxon>Sutterella</taxon>
    </lineage>
</organism>
<evidence type="ECO:0000313" key="3">
    <source>
        <dbReference type="Proteomes" id="UP000014400"/>
    </source>
</evidence>
<comment type="caution">
    <text evidence="2">The sequence shown here is derived from an EMBL/GenBank/DDBJ whole genome shotgun (WGS) entry which is preliminary data.</text>
</comment>
<keyword evidence="3" id="KW-1185">Reference proteome</keyword>
<evidence type="ECO:0000313" key="2">
    <source>
        <dbReference type="EMBL" id="EPE01834.1"/>
    </source>
</evidence>
<protein>
    <submittedName>
        <fullName evidence="2">Uncharacterized protein</fullName>
    </submittedName>
</protein>
<gene>
    <name evidence="2" type="ORF">HMPREF1476_00064</name>
</gene>
<dbReference type="Proteomes" id="UP000014400">
    <property type="component" value="Unassembled WGS sequence"/>
</dbReference>
<feature type="region of interest" description="Disordered" evidence="1">
    <location>
        <begin position="111"/>
        <end position="140"/>
    </location>
</feature>
<proteinExistence type="predicted"/>
<dbReference type="eggNOG" id="ENOG5030YEC">
    <property type="taxonomic scope" value="Bacteria"/>
</dbReference>
<dbReference type="STRING" id="1203554.HMPREF1476_00064"/>
<dbReference type="PATRIC" id="fig|1203554.3.peg.53"/>
<dbReference type="AlphaFoldDB" id="S3BKT0"/>
<sequence>MRPVTRAELLWTVVLGIVLVGSAFCLVDLHFQMRQLFVAHEHEMDVHRRLLDDQAELEMKVRRASLPGSISAGAAMLDLSGATGADTVTLVEAPDGRIDFLPEVRRELDALTTNGDAQKSKVDPKNAQPSVRGAGAGGRS</sequence>
<accession>S3BKT0</accession>
<evidence type="ECO:0000256" key="1">
    <source>
        <dbReference type="SAM" id="MobiDB-lite"/>
    </source>
</evidence>
<reference evidence="2 3" key="1">
    <citation type="submission" date="2013-04" db="EMBL/GenBank/DDBJ databases">
        <title>The Genome Sequence of Sutterella wadsworthensis HGA0223.</title>
        <authorList>
            <consortium name="The Broad Institute Genomics Platform"/>
            <person name="Earl A."/>
            <person name="Ward D."/>
            <person name="Feldgarden M."/>
            <person name="Gevers D."/>
            <person name="Schmidt T.M."/>
            <person name="Dover J."/>
            <person name="Dai D."/>
            <person name="Walker B."/>
            <person name="Young S."/>
            <person name="Zeng Q."/>
            <person name="Gargeya S."/>
            <person name="Fitzgerald M."/>
            <person name="Haas B."/>
            <person name="Abouelleil A."/>
            <person name="Allen A.W."/>
            <person name="Alvarado L."/>
            <person name="Arachchi H.M."/>
            <person name="Berlin A.M."/>
            <person name="Chapman S.B."/>
            <person name="Gainer-Dewar J."/>
            <person name="Goldberg J."/>
            <person name="Griggs A."/>
            <person name="Gujja S."/>
            <person name="Hansen M."/>
            <person name="Howarth C."/>
            <person name="Imamovic A."/>
            <person name="Ireland A."/>
            <person name="Larimer J."/>
            <person name="McCowan C."/>
            <person name="Murphy C."/>
            <person name="Pearson M."/>
            <person name="Poon T.W."/>
            <person name="Priest M."/>
            <person name="Roberts A."/>
            <person name="Saif S."/>
            <person name="Shea T."/>
            <person name="Sisk P."/>
            <person name="Sykes S."/>
            <person name="Wortman J."/>
            <person name="Nusbaum C."/>
            <person name="Birren B."/>
        </authorList>
    </citation>
    <scope>NUCLEOTIDE SEQUENCE [LARGE SCALE GENOMIC DNA]</scope>
    <source>
        <strain evidence="2 3">HGA0223</strain>
    </source>
</reference>